<organism evidence="2 3">
    <name type="scientific">Araneus ventricosus</name>
    <name type="common">Orbweaver spider</name>
    <name type="synonym">Epeira ventricosa</name>
    <dbReference type="NCBI Taxonomy" id="182803"/>
    <lineage>
        <taxon>Eukaryota</taxon>
        <taxon>Metazoa</taxon>
        <taxon>Ecdysozoa</taxon>
        <taxon>Arthropoda</taxon>
        <taxon>Chelicerata</taxon>
        <taxon>Arachnida</taxon>
        <taxon>Araneae</taxon>
        <taxon>Araneomorphae</taxon>
        <taxon>Entelegynae</taxon>
        <taxon>Araneoidea</taxon>
        <taxon>Araneidae</taxon>
        <taxon>Araneus</taxon>
    </lineage>
</organism>
<feature type="region of interest" description="Disordered" evidence="1">
    <location>
        <begin position="78"/>
        <end position="113"/>
    </location>
</feature>
<feature type="compositionally biased region" description="Basic residues" evidence="1">
    <location>
        <begin position="31"/>
        <end position="40"/>
    </location>
</feature>
<evidence type="ECO:0000313" key="2">
    <source>
        <dbReference type="EMBL" id="GBM36302.1"/>
    </source>
</evidence>
<keyword evidence="3" id="KW-1185">Reference proteome</keyword>
<comment type="caution">
    <text evidence="2">The sequence shown here is derived from an EMBL/GenBank/DDBJ whole genome shotgun (WGS) entry which is preliminary data.</text>
</comment>
<reference evidence="2 3" key="1">
    <citation type="journal article" date="2019" name="Sci. Rep.">
        <title>Orb-weaving spider Araneus ventricosus genome elucidates the spidroin gene catalogue.</title>
        <authorList>
            <person name="Kono N."/>
            <person name="Nakamura H."/>
            <person name="Ohtoshi R."/>
            <person name="Moran D.A.P."/>
            <person name="Shinohara A."/>
            <person name="Yoshida Y."/>
            <person name="Fujiwara M."/>
            <person name="Mori M."/>
            <person name="Tomita M."/>
            <person name="Arakawa K."/>
        </authorList>
    </citation>
    <scope>NUCLEOTIDE SEQUENCE [LARGE SCALE GENOMIC DNA]</scope>
</reference>
<sequence>MQLDCQTAVKPAAFRLLPKIRCRAPPNTTRGRVRRKKKRVASSAPLNTDAAPTSQLRTELGPHWSRVEEERGHRLLPTFPLKNRHLANRRPDVPRASFPPPFPSLGLRKSEYS</sequence>
<proteinExistence type="predicted"/>
<feature type="region of interest" description="Disordered" evidence="1">
    <location>
        <begin position="23"/>
        <end position="58"/>
    </location>
</feature>
<gene>
    <name evidence="2" type="ORF">AVEN_212864_1</name>
</gene>
<feature type="compositionally biased region" description="Polar residues" evidence="1">
    <location>
        <begin position="44"/>
        <end position="57"/>
    </location>
</feature>
<name>A0A4Y2F443_ARAVE</name>
<protein>
    <submittedName>
        <fullName evidence="2">Uncharacterized protein</fullName>
    </submittedName>
</protein>
<accession>A0A4Y2F443</accession>
<dbReference type="Proteomes" id="UP000499080">
    <property type="component" value="Unassembled WGS sequence"/>
</dbReference>
<evidence type="ECO:0000256" key="1">
    <source>
        <dbReference type="SAM" id="MobiDB-lite"/>
    </source>
</evidence>
<dbReference type="EMBL" id="BGPR01000809">
    <property type="protein sequence ID" value="GBM36302.1"/>
    <property type="molecule type" value="Genomic_DNA"/>
</dbReference>
<evidence type="ECO:0000313" key="3">
    <source>
        <dbReference type="Proteomes" id="UP000499080"/>
    </source>
</evidence>
<dbReference type="AlphaFoldDB" id="A0A4Y2F443"/>